<protein>
    <recommendedName>
        <fullName evidence="3">tRNA threonylcarbamoyladenosine biosynthesis protein TsaE</fullName>
    </recommendedName>
    <alternativeName>
        <fullName evidence="10">t(6)A37 threonylcarbamoyladenosine biosynthesis protein TsaE</fullName>
    </alternativeName>
</protein>
<dbReference type="Proteomes" id="UP000824755">
    <property type="component" value="Chromosome"/>
</dbReference>
<evidence type="ECO:0000256" key="6">
    <source>
        <dbReference type="ARBA" id="ARBA00022723"/>
    </source>
</evidence>
<sequence length="165" mass="17717">MVRLDVFLPNPEATDALASCVARTQTAPAVIWLKGDLGAGKSAFSRAYLRSLGVAGAIKSPTYTLVELYDLPEGKQAAHLDLYRLAGPDDLEFLGLPERQALHLVLIEWPEQGAQALGDADLQITFAMEGDGRTARLYAKNSSAAQWLSRIAEAIAKVPLRVASA</sequence>
<name>A0ABX8WPW4_9GAMM</name>
<dbReference type="SUPFAM" id="SSF52540">
    <property type="entry name" value="P-loop containing nucleoside triphosphate hydrolases"/>
    <property type="match status" value="1"/>
</dbReference>
<dbReference type="Pfam" id="PF02367">
    <property type="entry name" value="TsaE"/>
    <property type="match status" value="1"/>
</dbReference>
<gene>
    <name evidence="11" type="primary">tsaE</name>
    <name evidence="11" type="ORF">H8L67_05305</name>
</gene>
<evidence type="ECO:0000256" key="8">
    <source>
        <dbReference type="ARBA" id="ARBA00022840"/>
    </source>
</evidence>
<evidence type="ECO:0000256" key="2">
    <source>
        <dbReference type="ARBA" id="ARBA00007599"/>
    </source>
</evidence>
<evidence type="ECO:0000313" key="11">
    <source>
        <dbReference type="EMBL" id="QYR52044.1"/>
    </source>
</evidence>
<reference evidence="11 12" key="1">
    <citation type="submission" date="2021-08" db="EMBL/GenBank/DDBJ databases">
        <title>Lysobacter sp. strain CJ11 Genome sequencing and assembly.</title>
        <authorList>
            <person name="Kim I."/>
        </authorList>
    </citation>
    <scope>NUCLEOTIDE SEQUENCE [LARGE SCALE GENOMIC DNA]</scope>
    <source>
        <strain evidence="11 12">CJ11</strain>
    </source>
</reference>
<evidence type="ECO:0000256" key="7">
    <source>
        <dbReference type="ARBA" id="ARBA00022741"/>
    </source>
</evidence>
<evidence type="ECO:0000256" key="5">
    <source>
        <dbReference type="ARBA" id="ARBA00022694"/>
    </source>
</evidence>
<evidence type="ECO:0000256" key="9">
    <source>
        <dbReference type="ARBA" id="ARBA00022842"/>
    </source>
</evidence>
<evidence type="ECO:0000313" key="12">
    <source>
        <dbReference type="Proteomes" id="UP000824755"/>
    </source>
</evidence>
<keyword evidence="9" id="KW-0460">Magnesium</keyword>
<keyword evidence="7" id="KW-0547">Nucleotide-binding</keyword>
<keyword evidence="12" id="KW-1185">Reference proteome</keyword>
<dbReference type="RefSeq" id="WP_220378832.1">
    <property type="nucleotide sequence ID" value="NZ_CP080544.1"/>
</dbReference>
<organism evidence="11 12">
    <name type="scientific">Lysobacter soyae</name>
    <dbReference type="NCBI Taxonomy" id="2764185"/>
    <lineage>
        <taxon>Bacteria</taxon>
        <taxon>Pseudomonadati</taxon>
        <taxon>Pseudomonadota</taxon>
        <taxon>Gammaproteobacteria</taxon>
        <taxon>Lysobacterales</taxon>
        <taxon>Lysobacteraceae</taxon>
        <taxon>Lysobacter</taxon>
    </lineage>
</organism>
<keyword evidence="5" id="KW-0819">tRNA processing</keyword>
<accession>A0ABX8WPW4</accession>
<evidence type="ECO:0000256" key="1">
    <source>
        <dbReference type="ARBA" id="ARBA00004496"/>
    </source>
</evidence>
<dbReference type="Gene3D" id="3.40.50.300">
    <property type="entry name" value="P-loop containing nucleotide triphosphate hydrolases"/>
    <property type="match status" value="1"/>
</dbReference>
<dbReference type="PANTHER" id="PTHR33540:SF2">
    <property type="entry name" value="TRNA THREONYLCARBAMOYLADENOSINE BIOSYNTHESIS PROTEIN TSAE"/>
    <property type="match status" value="1"/>
</dbReference>
<comment type="similarity">
    <text evidence="2">Belongs to the TsaE family.</text>
</comment>
<dbReference type="InterPro" id="IPR027417">
    <property type="entry name" value="P-loop_NTPase"/>
</dbReference>
<dbReference type="NCBIfam" id="TIGR00150">
    <property type="entry name" value="T6A_YjeE"/>
    <property type="match status" value="1"/>
</dbReference>
<evidence type="ECO:0000256" key="10">
    <source>
        <dbReference type="ARBA" id="ARBA00032441"/>
    </source>
</evidence>
<keyword evidence="6" id="KW-0479">Metal-binding</keyword>
<comment type="subcellular location">
    <subcellularLocation>
        <location evidence="1">Cytoplasm</location>
    </subcellularLocation>
</comment>
<evidence type="ECO:0000256" key="3">
    <source>
        <dbReference type="ARBA" id="ARBA00019010"/>
    </source>
</evidence>
<dbReference type="EMBL" id="CP080544">
    <property type="protein sequence ID" value="QYR52044.1"/>
    <property type="molecule type" value="Genomic_DNA"/>
</dbReference>
<keyword evidence="4" id="KW-0963">Cytoplasm</keyword>
<dbReference type="PANTHER" id="PTHR33540">
    <property type="entry name" value="TRNA THREONYLCARBAMOYLADENOSINE BIOSYNTHESIS PROTEIN TSAE"/>
    <property type="match status" value="1"/>
</dbReference>
<dbReference type="InterPro" id="IPR003442">
    <property type="entry name" value="T6A_TsaE"/>
</dbReference>
<evidence type="ECO:0000256" key="4">
    <source>
        <dbReference type="ARBA" id="ARBA00022490"/>
    </source>
</evidence>
<keyword evidence="8" id="KW-0067">ATP-binding</keyword>
<proteinExistence type="inferred from homology"/>